<keyword evidence="1" id="KW-0812">Transmembrane</keyword>
<accession>J3YTC9</accession>
<protein>
    <submittedName>
        <fullName evidence="2">Conserved hypothetical membrane protein</fullName>
    </submittedName>
</protein>
<evidence type="ECO:0000313" key="3">
    <source>
        <dbReference type="Proteomes" id="UP000003940"/>
    </source>
</evidence>
<feature type="transmembrane region" description="Helical" evidence="1">
    <location>
        <begin position="220"/>
        <end position="239"/>
    </location>
</feature>
<gene>
    <name evidence="2" type="ORF">HFMG01WIA_4223</name>
</gene>
<keyword evidence="1" id="KW-1133">Transmembrane helix</keyword>
<proteinExistence type="predicted"/>
<dbReference type="HOGENOM" id="CLU_917724_0_0_14"/>
<dbReference type="Gene3D" id="1.10.1760.20">
    <property type="match status" value="1"/>
</dbReference>
<name>J3YTC9_MYCGL</name>
<dbReference type="EMBL" id="CP003510">
    <property type="protein sequence ID" value="AFP79181.1"/>
    <property type="molecule type" value="Genomic_DNA"/>
</dbReference>
<feature type="transmembrane region" description="Helical" evidence="1">
    <location>
        <begin position="74"/>
        <end position="97"/>
    </location>
</feature>
<feature type="transmembrane region" description="Helical" evidence="1">
    <location>
        <begin position="307"/>
        <end position="327"/>
    </location>
</feature>
<sequence>MLWVWWLQSHTLIQQQVKSLLYLIAQAQQIHLNQEYSRFAKIKITKTTRCHKEVNWQISDHQVFLPFWPLKLRYNIYLISFLALFIALKIVLGIFVVRIGPTISLGISWVGLALIGWIFGPVVAIPIEFLTDTLSLFLGGGGVWYWLYAVQEPMIIFTAALFGSIYRIRKNYASNFWDFVFQQILIVGFCISGFIFLSLYNNADTDRFLVRNNSFGTTLSMIFMALFFVFAELISWLLYLKHRKTKESIKLFLYVSTMMITLSILYSLVLGTISINEFLINVVHQKPKTRDFILSAYLIPRVIKETLRLAILIICVIALIKISEPYLQNFFNLSRLRW</sequence>
<dbReference type="AlphaFoldDB" id="J3YTC9"/>
<organism evidence="2 3">
    <name type="scientific">Mycoplasmoides gallisepticum WI01_2001.043-13-2P</name>
    <dbReference type="NCBI Taxonomy" id="1159201"/>
    <lineage>
        <taxon>Bacteria</taxon>
        <taxon>Bacillati</taxon>
        <taxon>Mycoplasmatota</taxon>
        <taxon>Mycoplasmoidales</taxon>
        <taxon>Mycoplasmoidaceae</taxon>
        <taxon>Mycoplasmoides</taxon>
    </lineage>
</organism>
<keyword evidence="1" id="KW-0472">Membrane</keyword>
<reference evidence="2 3" key="1">
    <citation type="journal article" date="2012" name="Microbiology">
        <title>Extensive variation in surface lipoprotein gene content and genomic changes associated with virulence during evolution of a novel North American house finch epizootic strain of Mycoplasma gallisepticum.</title>
        <authorList>
            <person name="Tulman E.R."/>
            <person name="Liao X."/>
            <person name="Szczepanek S.M."/>
            <person name="Ley D.H."/>
            <person name="Kutish G.F."/>
            <person name="Geary S.J."/>
        </authorList>
    </citation>
    <scope>NUCLEOTIDE SEQUENCE [LARGE SCALE GENOMIC DNA]</scope>
    <source>
        <strain evidence="3">House finch-associated</strain>
    </source>
</reference>
<feature type="transmembrane region" description="Helical" evidence="1">
    <location>
        <begin position="109"/>
        <end position="131"/>
    </location>
</feature>
<feature type="transmembrane region" description="Helical" evidence="1">
    <location>
        <begin position="180"/>
        <end position="200"/>
    </location>
</feature>
<dbReference type="KEGG" id="mgw:HFMG01WIA_4223"/>
<dbReference type="Proteomes" id="UP000003940">
    <property type="component" value="Chromosome"/>
</dbReference>
<evidence type="ECO:0000256" key="1">
    <source>
        <dbReference type="SAM" id="Phobius"/>
    </source>
</evidence>
<feature type="transmembrane region" description="Helical" evidence="1">
    <location>
        <begin position="251"/>
        <end position="275"/>
    </location>
</feature>
<feature type="transmembrane region" description="Helical" evidence="1">
    <location>
        <begin position="143"/>
        <end position="168"/>
    </location>
</feature>
<evidence type="ECO:0000313" key="2">
    <source>
        <dbReference type="EMBL" id="AFP79181.1"/>
    </source>
</evidence>